<feature type="region of interest" description="Disordered" evidence="1">
    <location>
        <begin position="58"/>
        <end position="107"/>
    </location>
</feature>
<dbReference type="Proteomes" id="UP001295684">
    <property type="component" value="Unassembled WGS sequence"/>
</dbReference>
<reference evidence="2" key="1">
    <citation type="submission" date="2023-07" db="EMBL/GenBank/DDBJ databases">
        <authorList>
            <consortium name="AG Swart"/>
            <person name="Singh M."/>
            <person name="Singh A."/>
            <person name="Seah K."/>
            <person name="Emmerich C."/>
        </authorList>
    </citation>
    <scope>NUCLEOTIDE SEQUENCE</scope>
    <source>
        <strain evidence="2">DP1</strain>
    </source>
</reference>
<dbReference type="EMBL" id="CAMPGE010002425">
    <property type="protein sequence ID" value="CAI2361228.1"/>
    <property type="molecule type" value="Genomic_DNA"/>
</dbReference>
<feature type="region of interest" description="Disordered" evidence="1">
    <location>
        <begin position="244"/>
        <end position="394"/>
    </location>
</feature>
<evidence type="ECO:0000313" key="2">
    <source>
        <dbReference type="EMBL" id="CAI2361228.1"/>
    </source>
</evidence>
<name>A0AAD1X335_EUPCR</name>
<feature type="compositionally biased region" description="Basic residues" evidence="1">
    <location>
        <begin position="289"/>
        <end position="304"/>
    </location>
</feature>
<feature type="compositionally biased region" description="Basic and acidic residues" evidence="1">
    <location>
        <begin position="365"/>
        <end position="374"/>
    </location>
</feature>
<feature type="region of interest" description="Disordered" evidence="1">
    <location>
        <begin position="175"/>
        <end position="198"/>
    </location>
</feature>
<feature type="compositionally biased region" description="Basic and acidic residues" evidence="1">
    <location>
        <begin position="454"/>
        <end position="463"/>
    </location>
</feature>
<comment type="caution">
    <text evidence="2">The sequence shown here is derived from an EMBL/GenBank/DDBJ whole genome shotgun (WGS) entry which is preliminary data.</text>
</comment>
<organism evidence="2 3">
    <name type="scientific">Euplotes crassus</name>
    <dbReference type="NCBI Taxonomy" id="5936"/>
    <lineage>
        <taxon>Eukaryota</taxon>
        <taxon>Sar</taxon>
        <taxon>Alveolata</taxon>
        <taxon>Ciliophora</taxon>
        <taxon>Intramacronucleata</taxon>
        <taxon>Spirotrichea</taxon>
        <taxon>Hypotrichia</taxon>
        <taxon>Euplotida</taxon>
        <taxon>Euplotidae</taxon>
        <taxon>Moneuplotes</taxon>
    </lineage>
</organism>
<feature type="region of interest" description="Disordered" evidence="1">
    <location>
        <begin position="1"/>
        <end position="44"/>
    </location>
</feature>
<feature type="region of interest" description="Disordered" evidence="1">
    <location>
        <begin position="440"/>
        <end position="472"/>
    </location>
</feature>
<evidence type="ECO:0000313" key="3">
    <source>
        <dbReference type="Proteomes" id="UP001295684"/>
    </source>
</evidence>
<feature type="compositionally biased region" description="Polar residues" evidence="1">
    <location>
        <begin position="58"/>
        <end position="95"/>
    </location>
</feature>
<gene>
    <name evidence="2" type="ORF">ECRASSUSDP1_LOCUS2538</name>
</gene>
<feature type="compositionally biased region" description="Polar residues" evidence="1">
    <location>
        <begin position="272"/>
        <end position="288"/>
    </location>
</feature>
<feature type="compositionally biased region" description="Basic residues" evidence="1">
    <location>
        <begin position="348"/>
        <end position="361"/>
    </location>
</feature>
<keyword evidence="3" id="KW-1185">Reference proteome</keyword>
<feature type="compositionally biased region" description="Basic residues" evidence="1">
    <location>
        <begin position="22"/>
        <end position="41"/>
    </location>
</feature>
<evidence type="ECO:0000256" key="1">
    <source>
        <dbReference type="SAM" id="MobiDB-lite"/>
    </source>
</evidence>
<accession>A0AAD1X335</accession>
<proteinExistence type="predicted"/>
<sequence length="627" mass="70706">MFRNINKSNSRRLETLSENMTRRPRNKFAHMQRGPPRHRRPNPMARNEFEAQDFYSQDQFSVGSRPSESFQTELSNSVNKNQMQGPSQMQRTTGFQPRARKQRSSNSCHDFGFAPELSCGFISQTQDAVATREPMQPKDLRSISCDADQLDLIQVSPEKPNYNIKGASLVSSQFSAMAPSTQTQQQESQIHPTQDGLMSQQVQSAQLAQSVQPAQPGETAQAQIDQLSSKLDSVMSSILSQLNPSLSQSQNMPTAPAAQDDAEQVKMAADTVMTQKSTQPATQVSKQTKSFKSKAVKPVPRHRQLNADCDEVKEQDNSDDSDYERRNILSEDCRSSSSEHENEQEHKKATKKRLKTKKLSNNKKLIKETPEISHKRQRGRSRKIEAKPSKTCSIPASKKYKQTRLISEILPKKKQGVRFSRDRKIQSKICGVLTRRMSQSFSEDQSSSASSDSSESRSSHIEDSATSEESLTLFEDPERTASYLIKRLQTLARKVDLVFSNVKFGPSQDFSESGSAEGDGVRRVGKKEFKRFDNEIRKVGRRTGLLGTAFSTAIRFRKSLFPQEEEPYPQVPLPLTSQYLGVYQPRSLKKKREGGNPFASPLHLIIHADSQLKKEIELVLKRLADDN</sequence>
<feature type="compositionally biased region" description="Basic and acidic residues" evidence="1">
    <location>
        <begin position="323"/>
        <end position="347"/>
    </location>
</feature>
<dbReference type="AlphaFoldDB" id="A0AAD1X335"/>
<feature type="compositionally biased region" description="Low complexity" evidence="1">
    <location>
        <begin position="440"/>
        <end position="453"/>
    </location>
</feature>
<protein>
    <submittedName>
        <fullName evidence="2">Uncharacterized protein</fullName>
    </submittedName>
</protein>